<feature type="domain" description="Bacterial alpha-2-macroglobulin MG10" evidence="1">
    <location>
        <begin position="133"/>
        <end position="258"/>
    </location>
</feature>
<dbReference type="InterPro" id="IPR041246">
    <property type="entry name" value="Bact_MG10"/>
</dbReference>
<gene>
    <name evidence="2" type="ORF">METZ01_LOCUS339894</name>
</gene>
<proteinExistence type="predicted"/>
<evidence type="ECO:0000259" key="1">
    <source>
        <dbReference type="Pfam" id="PF17973"/>
    </source>
</evidence>
<sequence>DERTLAMRLLAWTRHRRDAPAVEKLVQKLIAARHDGHWRTTQGNAWSLIALTEYIRRVEAGARVSGGTVKWRGQEKAFKLDPKTGLATLTFDDARDLKLNDLILRKTAGQRLYAHVKLEVAPESPITGRQNRGFSVRRVYERVNGDGSLDKGGNWEVGDLIRVTLHVDTMEYNGYVVIDDPLPAAFEGVNQEFATRAVSGGQTRGNWWSNHSEMRADRALFFRNHLPSGSYTLRYLARVRAAGETIAPATKVEAMYRPSRHGLSAGRKVITRSIQ</sequence>
<reference evidence="2" key="1">
    <citation type="submission" date="2018-05" db="EMBL/GenBank/DDBJ databases">
        <authorList>
            <person name="Lanie J.A."/>
            <person name="Ng W.-L."/>
            <person name="Kazmierczak K.M."/>
            <person name="Andrzejewski T.M."/>
            <person name="Davidsen T.M."/>
            <person name="Wayne K.J."/>
            <person name="Tettelin H."/>
            <person name="Glass J.I."/>
            <person name="Rusch D."/>
            <person name="Podicherti R."/>
            <person name="Tsui H.-C.T."/>
            <person name="Winkler M.E."/>
        </authorList>
    </citation>
    <scope>NUCLEOTIDE SEQUENCE</scope>
</reference>
<dbReference type="SUPFAM" id="SSF48239">
    <property type="entry name" value="Terpenoid cyclases/Protein prenyltransferases"/>
    <property type="match status" value="1"/>
</dbReference>
<dbReference type="EMBL" id="UINC01115771">
    <property type="protein sequence ID" value="SVC87040.1"/>
    <property type="molecule type" value="Genomic_DNA"/>
</dbReference>
<protein>
    <recommendedName>
        <fullName evidence="1">Bacterial alpha-2-macroglobulin MG10 domain-containing protein</fullName>
    </recommendedName>
</protein>
<dbReference type="PANTHER" id="PTHR40094:SF1">
    <property type="entry name" value="UBIQUITIN DOMAIN-CONTAINING PROTEIN"/>
    <property type="match status" value="1"/>
</dbReference>
<feature type="non-terminal residue" evidence="2">
    <location>
        <position position="1"/>
    </location>
</feature>
<dbReference type="InterPro" id="IPR051802">
    <property type="entry name" value="YfhM-like"/>
</dbReference>
<evidence type="ECO:0000313" key="2">
    <source>
        <dbReference type="EMBL" id="SVC87040.1"/>
    </source>
</evidence>
<dbReference type="GO" id="GO:0004866">
    <property type="term" value="F:endopeptidase inhibitor activity"/>
    <property type="evidence" value="ECO:0007669"/>
    <property type="project" value="TreeGrafter"/>
</dbReference>
<name>A0A382QQ85_9ZZZZ</name>
<dbReference type="Pfam" id="PF17973">
    <property type="entry name" value="bMG10"/>
    <property type="match status" value="1"/>
</dbReference>
<dbReference type="AlphaFoldDB" id="A0A382QQ85"/>
<dbReference type="InterPro" id="IPR008930">
    <property type="entry name" value="Terpenoid_cyclase/PrenylTrfase"/>
</dbReference>
<dbReference type="PANTHER" id="PTHR40094">
    <property type="entry name" value="ALPHA-2-MACROGLOBULIN HOMOLOG"/>
    <property type="match status" value="1"/>
</dbReference>
<organism evidence="2">
    <name type="scientific">marine metagenome</name>
    <dbReference type="NCBI Taxonomy" id="408172"/>
    <lineage>
        <taxon>unclassified sequences</taxon>
        <taxon>metagenomes</taxon>
        <taxon>ecological metagenomes</taxon>
    </lineage>
</organism>
<accession>A0A382QQ85</accession>